<dbReference type="Proteomes" id="UP000006265">
    <property type="component" value="Unassembled WGS sequence"/>
</dbReference>
<protein>
    <submittedName>
        <fullName evidence="6">UDP-galactofuranosyl transferase GlfT2</fullName>
        <ecNumber evidence="6">2.4.1.-</ecNumber>
    </submittedName>
</protein>
<dbReference type="PANTHER" id="PTHR43179">
    <property type="entry name" value="RHAMNOSYLTRANSFERASE WBBL"/>
    <property type="match status" value="1"/>
</dbReference>
<dbReference type="AlphaFoldDB" id="K5BE19"/>
<dbReference type="GO" id="GO:0016757">
    <property type="term" value="F:glycosyltransferase activity"/>
    <property type="evidence" value="ECO:0007669"/>
    <property type="project" value="UniProtKB-KW"/>
</dbReference>
<keyword evidence="7" id="KW-1185">Reference proteome</keyword>
<dbReference type="GO" id="GO:0071555">
    <property type="term" value="P:cell wall organization"/>
    <property type="evidence" value="ECO:0007669"/>
    <property type="project" value="UniProtKB-KW"/>
</dbReference>
<proteinExistence type="inferred from homology"/>
<evidence type="ECO:0000256" key="4">
    <source>
        <dbReference type="ARBA" id="ARBA00022679"/>
    </source>
</evidence>
<dbReference type="Pfam" id="PF13641">
    <property type="entry name" value="Glyco_tranf_2_3"/>
    <property type="match status" value="1"/>
</dbReference>
<dbReference type="InterPro" id="IPR040492">
    <property type="entry name" value="GlfT2_N"/>
</dbReference>
<dbReference type="SUPFAM" id="SSF53448">
    <property type="entry name" value="Nucleotide-diphospho-sugar transferases"/>
    <property type="match status" value="1"/>
</dbReference>
<evidence type="ECO:0000256" key="2">
    <source>
        <dbReference type="ARBA" id="ARBA00006739"/>
    </source>
</evidence>
<dbReference type="EMBL" id="AMRA01000110">
    <property type="protein sequence ID" value="EKF21901.1"/>
    <property type="molecule type" value="Genomic_DNA"/>
</dbReference>
<dbReference type="InterPro" id="IPR029044">
    <property type="entry name" value="Nucleotide-diphossugar_trans"/>
</dbReference>
<evidence type="ECO:0000313" key="6">
    <source>
        <dbReference type="EMBL" id="EKF21901.1"/>
    </source>
</evidence>
<gene>
    <name evidence="6" type="primary">glfT2</name>
    <name evidence="6" type="ORF">C731_4116</name>
</gene>
<keyword evidence="4 6" id="KW-0808">Transferase</keyword>
<name>K5BE19_MYCHD</name>
<evidence type="ECO:0000313" key="7">
    <source>
        <dbReference type="Proteomes" id="UP000006265"/>
    </source>
</evidence>
<dbReference type="Pfam" id="PF17994">
    <property type="entry name" value="Glft2_N"/>
    <property type="match status" value="1"/>
</dbReference>
<dbReference type="EC" id="2.4.1.-" evidence="6"/>
<dbReference type="STRING" id="1122247.GCA_000379865_02391"/>
<sequence>MSDIPTGALDAGESKAVSLLARVILPRPGEPHDVRKLYIVEPPSNQRRAHAPTRTSLEIGAESEVSFATYFNAFPASYWRRWSTLSTVVLRVELTGTARVDVYRSKATGARITVGGAPVSSGDDGEPAAVEFELDLSPFEDGGWYWFDITTDSEVTLHSAGWYAPVPAPGRANIAVGIPTFNRPADCVNALAALTSDPLVDKVIGAVIVSDQGADKAKDHPGFEAAAAALGDRLSVHDQPNLGGSGGYSRVMYEALKNTDCEQILFMDDDIRIEPDSILRALALNRFAKSPILVGGQMLNLQEPSHLHVMGEIVDRANFMWTNAVNTEYDHNFAKWPLNDEEEPRSRMLHRRIDVDYNGWWMCMIPRQVAEELGQPLPLFIKWDDADYGLRAGEHGYPTVTLPGAAIWHMAWSDKDDAIDWQAYFHLRNRLVVAALHWDGNIWGLIASHFKATIKHLLCLEYSTVAIQNKAMDDFLAGPEHLFSILESALPEVRRMREEYPDAVVLPGATALPPPSDTRRKKIGIPTTPWAIAYRLIGGVIHQLRPHNPEHHVRPQINVATQDARWFSLCRVDGVTVTTADGRGVVYRQRNREKMLELLFASLRRQLKVARRFDHMRKVYRSALPMLTSKQAWESVLLEKSVHG</sequence>
<reference evidence="6 7" key="1">
    <citation type="journal article" date="2012" name="J. Bacteriol.">
        <title>Genome sequence of Mycobacterium hassiacum DSM 44199, a rare source of heat-stable mycobacterial proteins.</title>
        <authorList>
            <person name="Tiago I."/>
            <person name="Maranha A."/>
            <person name="Mendes V."/>
            <person name="Alarico S."/>
            <person name="Moynihan P.J."/>
            <person name="Clarke A.J."/>
            <person name="Macedo-Ribeiro S."/>
            <person name="Pereira P.J."/>
            <person name="Empadinhas N."/>
        </authorList>
    </citation>
    <scope>NUCLEOTIDE SEQUENCE [LARGE SCALE GENOMIC DNA]</scope>
    <source>
        <strain evidence="7">DSM 44199 / CIP 105218 / JCM 12690 / 3849</strain>
    </source>
</reference>
<evidence type="ECO:0000256" key="3">
    <source>
        <dbReference type="ARBA" id="ARBA00022676"/>
    </source>
</evidence>
<dbReference type="InterPro" id="IPR045699">
    <property type="entry name" value="GlfT2_C"/>
</dbReference>
<comment type="pathway">
    <text evidence="1">Cell wall biogenesis; cell wall polysaccharide biosynthesis.</text>
</comment>
<keyword evidence="5" id="KW-0961">Cell wall biogenesis/degradation</keyword>
<evidence type="ECO:0000256" key="5">
    <source>
        <dbReference type="ARBA" id="ARBA00023316"/>
    </source>
</evidence>
<dbReference type="PATRIC" id="fig|1122247.3.peg.3947"/>
<dbReference type="Pfam" id="PF19320">
    <property type="entry name" value="GlfT2_domain3"/>
    <property type="match status" value="1"/>
</dbReference>
<dbReference type="PANTHER" id="PTHR43179:SF12">
    <property type="entry name" value="GALACTOFURANOSYLTRANSFERASE GLFT2"/>
    <property type="match status" value="1"/>
</dbReference>
<dbReference type="OrthoDB" id="3225550at2"/>
<keyword evidence="3 6" id="KW-0328">Glycosyltransferase</keyword>
<organism evidence="6 7">
    <name type="scientific">Mycolicibacterium hassiacum (strain DSM 44199 / CIP 105218 / JCM 12690 / 3849)</name>
    <name type="common">Mycobacterium hassiacum</name>
    <dbReference type="NCBI Taxonomy" id="1122247"/>
    <lineage>
        <taxon>Bacteria</taxon>
        <taxon>Bacillati</taxon>
        <taxon>Actinomycetota</taxon>
        <taxon>Actinomycetes</taxon>
        <taxon>Mycobacteriales</taxon>
        <taxon>Mycobacteriaceae</taxon>
        <taxon>Mycolicibacterium</taxon>
    </lineage>
</organism>
<comment type="similarity">
    <text evidence="2">Belongs to the glycosyltransferase 2 family.</text>
</comment>
<dbReference type="eggNOG" id="COG1216">
    <property type="taxonomic scope" value="Bacteria"/>
</dbReference>
<evidence type="ECO:0000256" key="1">
    <source>
        <dbReference type="ARBA" id="ARBA00004776"/>
    </source>
</evidence>
<accession>K5BE19</accession>
<dbReference type="RefSeq" id="WP_005631029.1">
    <property type="nucleotide sequence ID" value="NZ_AMRA01000110.1"/>
</dbReference>
<dbReference type="Gene3D" id="3.90.550.60">
    <property type="match status" value="1"/>
</dbReference>
<comment type="caution">
    <text evidence="6">The sequence shown here is derived from an EMBL/GenBank/DDBJ whole genome shotgun (WGS) entry which is preliminary data.</text>
</comment>